<protein>
    <submittedName>
        <fullName evidence="1">Uncharacterized protein</fullName>
    </submittedName>
</protein>
<dbReference type="Proteomes" id="UP000188388">
    <property type="component" value="Unassembled WGS sequence"/>
</dbReference>
<reference evidence="2" key="1">
    <citation type="submission" date="2017-01" db="EMBL/GenBank/DDBJ databases">
        <authorList>
            <person name="Brunel B."/>
        </authorList>
    </citation>
    <scope>NUCLEOTIDE SEQUENCE [LARGE SCALE GENOMIC DNA]</scope>
</reference>
<dbReference type="EMBL" id="FTPD01000023">
    <property type="protein sequence ID" value="SIT56991.1"/>
    <property type="molecule type" value="Genomic_DNA"/>
</dbReference>
<evidence type="ECO:0000313" key="1">
    <source>
        <dbReference type="EMBL" id="SIT56991.1"/>
    </source>
</evidence>
<accession>A0A1R3VF14</accession>
<keyword evidence="2" id="KW-1185">Reference proteome</keyword>
<sequence>MAAADLLLAVIALIVVHDAVGRIREPDRAVRRNHDVVRRVEAPAFEPVGNDRDRAVELRPCHPSRQVLAGDKPPLIVDRVSVAVIARLAKHRDRAVGLIPAHHPIVRNVGPDEVATRPEPCRALQPAPARPKPLDARVPDEAGGKSRIEHFETCTLNLSKHWVKFSWLLERQRALDRRASISCGGMRGATAVASAA</sequence>
<dbReference type="AlphaFoldDB" id="A0A1R3VF14"/>
<evidence type="ECO:0000313" key="2">
    <source>
        <dbReference type="Proteomes" id="UP000188388"/>
    </source>
</evidence>
<name>A0A1R3VF14_9HYPH</name>
<gene>
    <name evidence="1" type="ORF">BQ8794_30440</name>
</gene>
<proteinExistence type="predicted"/>
<organism evidence="1 2">
    <name type="scientific">Mesorhizobium prunaredense</name>
    <dbReference type="NCBI Taxonomy" id="1631249"/>
    <lineage>
        <taxon>Bacteria</taxon>
        <taxon>Pseudomonadati</taxon>
        <taxon>Pseudomonadota</taxon>
        <taxon>Alphaproteobacteria</taxon>
        <taxon>Hyphomicrobiales</taxon>
        <taxon>Phyllobacteriaceae</taxon>
        <taxon>Mesorhizobium</taxon>
    </lineage>
</organism>